<keyword evidence="3 5" id="KW-0479">Metal-binding</keyword>
<feature type="binding site" evidence="6">
    <location>
        <position position="276"/>
    </location>
    <ligand>
        <name>Zn(2+)</name>
        <dbReference type="ChEBI" id="CHEBI:29105"/>
    </ligand>
</feature>
<dbReference type="InterPro" id="IPR017226">
    <property type="entry name" value="BHMT-like"/>
</dbReference>
<dbReference type="Proteomes" id="UP000035548">
    <property type="component" value="Chromosome"/>
</dbReference>
<dbReference type="KEGG" id="cut:CUTER_04815"/>
<dbReference type="GO" id="GO:0008898">
    <property type="term" value="F:S-adenosylmethionine-homocysteine S-methyltransferase activity"/>
    <property type="evidence" value="ECO:0007669"/>
    <property type="project" value="TreeGrafter"/>
</dbReference>
<comment type="cofactor">
    <cofactor evidence="5">
        <name>Zn(2+)</name>
        <dbReference type="ChEBI" id="CHEBI:29105"/>
    </cofactor>
    <text evidence="5">Binds 1 zinc ion per subunit.</text>
</comment>
<gene>
    <name evidence="8" type="primary">mmuM</name>
    <name evidence="8" type="ORF">CUTER_04815</name>
</gene>
<evidence type="ECO:0000256" key="1">
    <source>
        <dbReference type="ARBA" id="ARBA00022603"/>
    </source>
</evidence>
<name>A0A0G3HC51_9CORY</name>
<protein>
    <submittedName>
        <fullName evidence="8">Homocysteine S-methyltransferase</fullName>
        <ecNumber evidence="8">2.1.1.10</ecNumber>
    </submittedName>
</protein>
<dbReference type="OrthoDB" id="9803687at2"/>
<dbReference type="EMBL" id="CP011546">
    <property type="protein sequence ID" value="AKK10966.1"/>
    <property type="molecule type" value="Genomic_DNA"/>
</dbReference>
<dbReference type="PROSITE" id="PS50970">
    <property type="entry name" value="HCY"/>
    <property type="match status" value="1"/>
</dbReference>
<dbReference type="NCBIfam" id="NF007020">
    <property type="entry name" value="PRK09485.1"/>
    <property type="match status" value="1"/>
</dbReference>
<evidence type="ECO:0000256" key="3">
    <source>
        <dbReference type="ARBA" id="ARBA00022723"/>
    </source>
</evidence>
<accession>A0A0G3HC51</accession>
<reference evidence="9" key="2">
    <citation type="submission" date="2015-05" db="EMBL/GenBank/DDBJ databases">
        <title>Complete genome sequence of Corynebacterium uterequi DSM 45634, isolated from the uterus of a maiden mare.</title>
        <authorList>
            <person name="Ruckert C."/>
            <person name="Albersmeier A."/>
            <person name="Winkler A."/>
            <person name="Tauch A."/>
        </authorList>
    </citation>
    <scope>NUCLEOTIDE SEQUENCE [LARGE SCALE GENOMIC DNA]</scope>
    <source>
        <strain evidence="9">DSM 45634</strain>
    </source>
</reference>
<feature type="binding site" evidence="5 6">
    <location>
        <position position="210"/>
    </location>
    <ligand>
        <name>Zn(2+)</name>
        <dbReference type="ChEBI" id="CHEBI:29105"/>
    </ligand>
</feature>
<dbReference type="GO" id="GO:0008270">
    <property type="term" value="F:zinc ion binding"/>
    <property type="evidence" value="ECO:0007669"/>
    <property type="project" value="InterPro"/>
</dbReference>
<dbReference type="PANTHER" id="PTHR46015">
    <property type="entry name" value="ZGC:172121"/>
    <property type="match status" value="1"/>
</dbReference>
<evidence type="ECO:0000256" key="5">
    <source>
        <dbReference type="PIRSR" id="PIRSR037505-2"/>
    </source>
</evidence>
<dbReference type="RefSeq" id="WP_047259454.1">
    <property type="nucleotide sequence ID" value="NZ_CP011546.1"/>
</dbReference>
<dbReference type="PANTHER" id="PTHR46015:SF1">
    <property type="entry name" value="HOMOCYSTEINE S-METHYLTRANSFERASE-LIKE ISOFORM 1"/>
    <property type="match status" value="1"/>
</dbReference>
<dbReference type="InterPro" id="IPR051486">
    <property type="entry name" value="Hcy_S-methyltransferase"/>
</dbReference>
<dbReference type="InterPro" id="IPR036589">
    <property type="entry name" value="HCY_dom_sf"/>
</dbReference>
<evidence type="ECO:0000256" key="2">
    <source>
        <dbReference type="ARBA" id="ARBA00022679"/>
    </source>
</evidence>
<dbReference type="InterPro" id="IPR003726">
    <property type="entry name" value="HCY_dom"/>
</dbReference>
<proteinExistence type="predicted"/>
<evidence type="ECO:0000313" key="9">
    <source>
        <dbReference type="Proteomes" id="UP000035548"/>
    </source>
</evidence>
<keyword evidence="4 5" id="KW-0862">Zinc</keyword>
<dbReference type="AlphaFoldDB" id="A0A0G3HC51"/>
<evidence type="ECO:0000256" key="4">
    <source>
        <dbReference type="ARBA" id="ARBA00022833"/>
    </source>
</evidence>
<dbReference type="GO" id="GO:0009086">
    <property type="term" value="P:methionine biosynthetic process"/>
    <property type="evidence" value="ECO:0007669"/>
    <property type="project" value="InterPro"/>
</dbReference>
<dbReference type="PIRSF" id="PIRSF037505">
    <property type="entry name" value="Betaine_HMT"/>
    <property type="match status" value="1"/>
</dbReference>
<keyword evidence="9" id="KW-1185">Reference proteome</keyword>
<reference evidence="8 9" key="1">
    <citation type="journal article" date="2015" name="Genome Announc.">
        <title>Virulence Factor Genes Detected in the Complete Genome Sequence of Corynebacterium uterequi DSM 45634, Isolated from the Uterus of a Maiden Mare.</title>
        <authorList>
            <person name="Ruckert C."/>
            <person name="Kriete M."/>
            <person name="Jaenicke S."/>
            <person name="Winkler A."/>
            <person name="Tauch A."/>
        </authorList>
    </citation>
    <scope>NUCLEOTIDE SEQUENCE [LARGE SCALE GENOMIC DNA]</scope>
    <source>
        <strain evidence="8 9">DSM 45634</strain>
    </source>
</reference>
<evidence type="ECO:0000259" key="7">
    <source>
        <dbReference type="PROSITE" id="PS50970"/>
    </source>
</evidence>
<keyword evidence="2 6" id="KW-0808">Transferase</keyword>
<organism evidence="8 9">
    <name type="scientific">Corynebacterium uterequi</name>
    <dbReference type="NCBI Taxonomy" id="1072256"/>
    <lineage>
        <taxon>Bacteria</taxon>
        <taxon>Bacillati</taxon>
        <taxon>Actinomycetota</taxon>
        <taxon>Actinomycetes</taxon>
        <taxon>Mycobacteriales</taxon>
        <taxon>Corynebacteriaceae</taxon>
        <taxon>Corynebacterium</taxon>
    </lineage>
</organism>
<evidence type="ECO:0000256" key="6">
    <source>
        <dbReference type="PROSITE-ProRule" id="PRU00333"/>
    </source>
</evidence>
<feature type="binding site" evidence="6">
    <location>
        <position position="277"/>
    </location>
    <ligand>
        <name>Zn(2+)</name>
        <dbReference type="ChEBI" id="CHEBI:29105"/>
    </ligand>
</feature>
<dbReference type="Gene3D" id="3.20.20.330">
    <property type="entry name" value="Homocysteine-binding-like domain"/>
    <property type="match status" value="1"/>
</dbReference>
<dbReference type="GO" id="GO:0032259">
    <property type="term" value="P:methylation"/>
    <property type="evidence" value="ECO:0007669"/>
    <property type="project" value="UniProtKB-KW"/>
</dbReference>
<keyword evidence="1 6" id="KW-0489">Methyltransferase</keyword>
<dbReference type="EC" id="2.1.1.10" evidence="8"/>
<dbReference type="GO" id="GO:0033528">
    <property type="term" value="P:S-methylmethionine cycle"/>
    <property type="evidence" value="ECO:0007669"/>
    <property type="project" value="TreeGrafter"/>
</dbReference>
<feature type="domain" description="Hcy-binding" evidence="7">
    <location>
        <begin position="2"/>
        <end position="291"/>
    </location>
</feature>
<sequence length="291" mass="30390">MSSFLQALADGTPITLDGGLGTHLAARGNDVTGQLWSAAILRSNPDEVRAAHADFFAAGADVATTCSYQVTFDAVGEEAEELLRRSVALAAQARTRPGQWIAASIGPYGAGPGAGTEYDGAYGLSVAELAAWHRRRIEVLSDTEADVLWAETVPSILEVQALVAELGRVPKPAVLSVTVDSAGMRDGTSLTDLAEVVSTASNLVAVGVNCSSAEDALAAVRQLDRVLDLPLAAYPNSGEVWDHEARSWHRADDDARGLLECAGELRSAGVRLLGGCCRVTPREIAVLAGQS</sequence>
<dbReference type="SUPFAM" id="SSF82282">
    <property type="entry name" value="Homocysteine S-methyltransferase"/>
    <property type="match status" value="1"/>
</dbReference>
<evidence type="ECO:0000313" key="8">
    <source>
        <dbReference type="EMBL" id="AKK10966.1"/>
    </source>
</evidence>
<dbReference type="STRING" id="1072256.CUTER_04815"/>
<dbReference type="Pfam" id="PF02574">
    <property type="entry name" value="S-methyl_trans"/>
    <property type="match status" value="1"/>
</dbReference>
<dbReference type="PATRIC" id="fig|1072256.5.peg.954"/>